<organism evidence="1 2">
    <name type="scientific">Nepenthes gracilis</name>
    <name type="common">Slender pitcher plant</name>
    <dbReference type="NCBI Taxonomy" id="150966"/>
    <lineage>
        <taxon>Eukaryota</taxon>
        <taxon>Viridiplantae</taxon>
        <taxon>Streptophyta</taxon>
        <taxon>Embryophyta</taxon>
        <taxon>Tracheophyta</taxon>
        <taxon>Spermatophyta</taxon>
        <taxon>Magnoliopsida</taxon>
        <taxon>eudicotyledons</taxon>
        <taxon>Gunneridae</taxon>
        <taxon>Pentapetalae</taxon>
        <taxon>Caryophyllales</taxon>
        <taxon>Nepenthaceae</taxon>
        <taxon>Nepenthes</taxon>
    </lineage>
</organism>
<dbReference type="Proteomes" id="UP001279734">
    <property type="component" value="Unassembled WGS sequence"/>
</dbReference>
<name>A0AAD3XSY8_NEPGR</name>
<dbReference type="PANTHER" id="PTHR46050">
    <property type="entry name" value="TPR REPEAT-CONTAINING THIOREDOXIN"/>
    <property type="match status" value="1"/>
</dbReference>
<dbReference type="GO" id="GO:0005737">
    <property type="term" value="C:cytoplasm"/>
    <property type="evidence" value="ECO:0007669"/>
    <property type="project" value="TreeGrafter"/>
</dbReference>
<keyword evidence="2" id="KW-1185">Reference proteome</keyword>
<dbReference type="EMBL" id="BSYO01000015">
    <property type="protein sequence ID" value="GMH15449.1"/>
    <property type="molecule type" value="Genomic_DNA"/>
</dbReference>
<dbReference type="PANTHER" id="PTHR46050:SF3">
    <property type="entry name" value="TPR REPEAT-CONTAINING THIOREDOXIN TTL1"/>
    <property type="match status" value="1"/>
</dbReference>
<accession>A0AAD3XSY8</accession>
<gene>
    <name evidence="1" type="ORF">Nepgr_017290</name>
</gene>
<dbReference type="InterPro" id="IPR011990">
    <property type="entry name" value="TPR-like_helical_dom_sf"/>
</dbReference>
<dbReference type="SUPFAM" id="SSF48452">
    <property type="entry name" value="TPR-like"/>
    <property type="match status" value="1"/>
</dbReference>
<protein>
    <submittedName>
        <fullName evidence="1">Uncharacterized protein</fullName>
    </submittedName>
</protein>
<dbReference type="Gene3D" id="1.25.40.10">
    <property type="entry name" value="Tetratricopeptide repeat domain"/>
    <property type="match status" value="1"/>
</dbReference>
<dbReference type="InterPro" id="IPR044534">
    <property type="entry name" value="TTL1-4"/>
</dbReference>
<proteinExistence type="predicted"/>
<evidence type="ECO:0000313" key="1">
    <source>
        <dbReference type="EMBL" id="GMH15449.1"/>
    </source>
</evidence>
<reference evidence="1" key="1">
    <citation type="submission" date="2023-05" db="EMBL/GenBank/DDBJ databases">
        <title>Nepenthes gracilis genome sequencing.</title>
        <authorList>
            <person name="Fukushima K."/>
        </authorList>
    </citation>
    <scope>NUCLEOTIDE SEQUENCE</scope>
    <source>
        <strain evidence="1">SING2019-196</strain>
    </source>
</reference>
<dbReference type="AlphaFoldDB" id="A0AAD3XSY8"/>
<comment type="caution">
    <text evidence="1">The sequence shown here is derived from an EMBL/GenBank/DDBJ whole genome shotgun (WGS) entry which is preliminary data.</text>
</comment>
<evidence type="ECO:0000313" key="2">
    <source>
        <dbReference type="Proteomes" id="UP001279734"/>
    </source>
</evidence>
<sequence length="73" mass="8348">MLFEDTILFAPFVRLMTRARDRGNDLFKSGWFTEACVELDPANSIIYCNRAASRNKLGIWEQSAEDCNKALCI</sequence>